<dbReference type="EMBL" id="CM045770">
    <property type="protein sequence ID" value="KAI7992485.1"/>
    <property type="molecule type" value="Genomic_DNA"/>
</dbReference>
<reference evidence="1 2" key="1">
    <citation type="journal article" date="2022" name="Plant J.">
        <title>Chromosome-level genome of Camellia lanceoleosa provides a valuable resource for understanding genome evolution and self-incompatibility.</title>
        <authorList>
            <person name="Gong W."/>
            <person name="Xiao S."/>
            <person name="Wang L."/>
            <person name="Liao Z."/>
            <person name="Chang Y."/>
            <person name="Mo W."/>
            <person name="Hu G."/>
            <person name="Li W."/>
            <person name="Zhao G."/>
            <person name="Zhu H."/>
            <person name="Hu X."/>
            <person name="Ji K."/>
            <person name="Xiang X."/>
            <person name="Song Q."/>
            <person name="Yuan D."/>
            <person name="Jin S."/>
            <person name="Zhang L."/>
        </authorList>
    </citation>
    <scope>NUCLEOTIDE SEQUENCE [LARGE SCALE GENOMIC DNA]</scope>
    <source>
        <strain evidence="1">SQ_2022a</strain>
    </source>
</reference>
<dbReference type="Proteomes" id="UP001060215">
    <property type="component" value="Chromosome 13"/>
</dbReference>
<comment type="caution">
    <text evidence="1">The sequence shown here is derived from an EMBL/GenBank/DDBJ whole genome shotgun (WGS) entry which is preliminary data.</text>
</comment>
<sequence>MERGTDLLQWWIGYKFRILEWKIWDVFPFAALWGEKGANPESALDFLAKHCQWVVVTLGPNGCIAKHGKEIVRVPAIGEAKAIDATGAEDLFASPKHKETSEHMERENNTSLDSSGN</sequence>
<name>A0ACC0FWN9_9ERIC</name>
<proteinExistence type="predicted"/>
<accession>A0ACC0FWN9</accession>
<protein>
    <submittedName>
        <fullName evidence="1">Uncharacterized protein</fullName>
    </submittedName>
</protein>
<organism evidence="1 2">
    <name type="scientific">Camellia lanceoleosa</name>
    <dbReference type="NCBI Taxonomy" id="1840588"/>
    <lineage>
        <taxon>Eukaryota</taxon>
        <taxon>Viridiplantae</taxon>
        <taxon>Streptophyta</taxon>
        <taxon>Embryophyta</taxon>
        <taxon>Tracheophyta</taxon>
        <taxon>Spermatophyta</taxon>
        <taxon>Magnoliopsida</taxon>
        <taxon>eudicotyledons</taxon>
        <taxon>Gunneridae</taxon>
        <taxon>Pentapetalae</taxon>
        <taxon>asterids</taxon>
        <taxon>Ericales</taxon>
        <taxon>Theaceae</taxon>
        <taxon>Camellia</taxon>
    </lineage>
</organism>
<evidence type="ECO:0000313" key="2">
    <source>
        <dbReference type="Proteomes" id="UP001060215"/>
    </source>
</evidence>
<keyword evidence="2" id="KW-1185">Reference proteome</keyword>
<evidence type="ECO:0000313" key="1">
    <source>
        <dbReference type="EMBL" id="KAI7992485.1"/>
    </source>
</evidence>
<gene>
    <name evidence="1" type="ORF">LOK49_LG12G03030</name>
</gene>